<proteinExistence type="predicted"/>
<dbReference type="AlphaFoldDB" id="A0A382IA26"/>
<reference evidence="1" key="1">
    <citation type="submission" date="2018-05" db="EMBL/GenBank/DDBJ databases">
        <authorList>
            <person name="Lanie J.A."/>
            <person name="Ng W.-L."/>
            <person name="Kazmierczak K.M."/>
            <person name="Andrzejewski T.M."/>
            <person name="Davidsen T.M."/>
            <person name="Wayne K.J."/>
            <person name="Tettelin H."/>
            <person name="Glass J.I."/>
            <person name="Rusch D."/>
            <person name="Podicherti R."/>
            <person name="Tsui H.-C.T."/>
            <person name="Winkler M.E."/>
        </authorList>
    </citation>
    <scope>NUCLEOTIDE SEQUENCE</scope>
</reference>
<organism evidence="1">
    <name type="scientific">marine metagenome</name>
    <dbReference type="NCBI Taxonomy" id="408172"/>
    <lineage>
        <taxon>unclassified sequences</taxon>
        <taxon>metagenomes</taxon>
        <taxon>ecological metagenomes</taxon>
    </lineage>
</organism>
<accession>A0A382IA26</accession>
<gene>
    <name evidence="1" type="ORF">METZ01_LOCUS249310</name>
</gene>
<dbReference type="EMBL" id="UINC01066102">
    <property type="protein sequence ID" value="SVB96456.1"/>
    <property type="molecule type" value="Genomic_DNA"/>
</dbReference>
<name>A0A382IA26_9ZZZZ</name>
<evidence type="ECO:0000313" key="1">
    <source>
        <dbReference type="EMBL" id="SVB96456.1"/>
    </source>
</evidence>
<sequence>MSGEEEHGEGAPAFPKEELESQRRLWWINYF</sequence>
<protein>
    <submittedName>
        <fullName evidence="1">Uncharacterized protein</fullName>
    </submittedName>
</protein>
<feature type="non-terminal residue" evidence="1">
    <location>
        <position position="31"/>
    </location>
</feature>